<reference evidence="3 5" key="1">
    <citation type="submission" date="2020-10" db="EMBL/GenBank/DDBJ databases">
        <title>Genome sequences of Pseudomonas isolates.</title>
        <authorList>
            <person name="Wessels L."/>
            <person name="Reich F."/>
            <person name="Hammerl J."/>
        </authorList>
    </citation>
    <scope>NUCLEOTIDE SEQUENCE [LARGE SCALE GENOMIC DNA]</scope>
    <source>
        <strain evidence="3 5">20-MO00624-0</strain>
    </source>
</reference>
<feature type="region of interest" description="Disordered" evidence="1">
    <location>
        <begin position="45"/>
        <end position="69"/>
    </location>
</feature>
<dbReference type="GeneID" id="300269439"/>
<keyword evidence="5" id="KW-1185">Reference proteome</keyword>
<feature type="compositionally biased region" description="Basic and acidic residues" evidence="1">
    <location>
        <begin position="45"/>
        <end position="56"/>
    </location>
</feature>
<evidence type="ECO:0000256" key="2">
    <source>
        <dbReference type="SAM" id="SignalP"/>
    </source>
</evidence>
<dbReference type="Proteomes" id="UP000638986">
    <property type="component" value="Unassembled WGS sequence"/>
</dbReference>
<evidence type="ECO:0000256" key="1">
    <source>
        <dbReference type="SAM" id="MobiDB-lite"/>
    </source>
</evidence>
<name>A0ABS0MZ29_PSELU</name>
<protein>
    <recommendedName>
        <fullName evidence="7">Secreted protein</fullName>
    </recommendedName>
</protein>
<accession>A0ABS0MZ29</accession>
<proteinExistence type="predicted"/>
<organism evidence="4 6">
    <name type="scientific">Pseudomonas luteola</name>
    <dbReference type="NCBI Taxonomy" id="47886"/>
    <lineage>
        <taxon>Bacteria</taxon>
        <taxon>Pseudomonadati</taxon>
        <taxon>Pseudomonadota</taxon>
        <taxon>Gammaproteobacteria</taxon>
        <taxon>Pseudomonadales</taxon>
        <taxon>Pseudomonadaceae</taxon>
        <taxon>Pseudomonas</taxon>
    </lineage>
</organism>
<evidence type="ECO:0000313" key="5">
    <source>
        <dbReference type="Proteomes" id="UP000626180"/>
    </source>
</evidence>
<comment type="caution">
    <text evidence="4">The sequence shown here is derived from an EMBL/GenBank/DDBJ whole genome shotgun (WGS) entry which is preliminary data.</text>
</comment>
<keyword evidence="2" id="KW-0732">Signal</keyword>
<dbReference type="EMBL" id="JADTXM010000027">
    <property type="protein sequence ID" value="MBH3441725.1"/>
    <property type="molecule type" value="Genomic_DNA"/>
</dbReference>
<gene>
    <name evidence="4" type="ORF">I5Q09_23900</name>
    <name evidence="3" type="ORF">IRZ65_24950</name>
</gene>
<reference evidence="4 6" key="2">
    <citation type="submission" date="2020-11" db="EMBL/GenBank/DDBJ databases">
        <title>Enhanced detection system for hospital associated transmission using whole genome sequencing surveillance.</title>
        <authorList>
            <person name="Harrison L.H."/>
            <person name="Van Tyne D."/>
            <person name="Marsh J.W."/>
            <person name="Griffith M.P."/>
            <person name="Snyder D.J."/>
            <person name="Cooper V.S."/>
            <person name="Mustapha M."/>
        </authorList>
    </citation>
    <scope>NUCLEOTIDE SEQUENCE [LARGE SCALE GENOMIC DNA]</scope>
    <source>
        <strain evidence="4 6">PSB00013</strain>
    </source>
</reference>
<evidence type="ECO:0008006" key="7">
    <source>
        <dbReference type="Google" id="ProtNLM"/>
    </source>
</evidence>
<sequence>MKVLIALLMCSIFLESSMAIAADGSERSIERNQAFRLELKKRHEQKLQREHLDSQRKQSRQLGETRRKD</sequence>
<dbReference type="RefSeq" id="WP_037031338.1">
    <property type="nucleotide sequence ID" value="NZ_JADMCD010000028.1"/>
</dbReference>
<dbReference type="Proteomes" id="UP000626180">
    <property type="component" value="Unassembled WGS sequence"/>
</dbReference>
<dbReference type="EMBL" id="JADMCD010000028">
    <property type="protein sequence ID" value="MBF8643901.1"/>
    <property type="molecule type" value="Genomic_DNA"/>
</dbReference>
<feature type="signal peptide" evidence="2">
    <location>
        <begin position="1"/>
        <end position="21"/>
    </location>
</feature>
<evidence type="ECO:0000313" key="3">
    <source>
        <dbReference type="EMBL" id="MBF8643901.1"/>
    </source>
</evidence>
<evidence type="ECO:0000313" key="4">
    <source>
        <dbReference type="EMBL" id="MBH3441725.1"/>
    </source>
</evidence>
<evidence type="ECO:0000313" key="6">
    <source>
        <dbReference type="Proteomes" id="UP000638986"/>
    </source>
</evidence>
<feature type="chain" id="PRO_5045032059" description="Secreted protein" evidence="2">
    <location>
        <begin position="22"/>
        <end position="69"/>
    </location>
</feature>